<organism evidence="15 16">
    <name type="scientific">Flagellimonas zhangzhouensis</name>
    <dbReference type="NCBI Taxonomy" id="1073328"/>
    <lineage>
        <taxon>Bacteria</taxon>
        <taxon>Pseudomonadati</taxon>
        <taxon>Bacteroidota</taxon>
        <taxon>Flavobacteriia</taxon>
        <taxon>Flavobacteriales</taxon>
        <taxon>Flavobacteriaceae</taxon>
        <taxon>Flagellimonas</taxon>
    </lineage>
</organism>
<sequence>MKIIKAKPIIIILAAIMGASVIGCKQAKKESDSEEMETVKTEQSNFEIEESVFGTLPDGREVKKIAMSNEAGMEVDVITLGGIITRWTAPDKNGFYDDVVIGFDSLEQYLEPNPFFGALIGRYGNRIAKGKFTLDGKEYTLATNDGANHLHGGEKGFDKVLWDAKAEKTADGAQLVLTYTSPDGEEGYPGKLDVTVTYTLTADNALDIQYEAVTDKPTIVNLTQHTYFNLSGMLTKPVLDHELVLDADAFLPVDGGLIPTGELQPVAGTPFDFTKGKLIGKEIEAENEQLKLGGGYDHCWVLNNAEDGFRLVGSAYHGKTGRYMEVYTDEPGIQFYSGNFLDGTLPAKVGGTYGKRSGFCLETQHYPDTPNQEGFPSVQLNPGEKYSTRTMYKLSTK</sequence>
<dbReference type="SUPFAM" id="SSF74650">
    <property type="entry name" value="Galactose mutarotase-like"/>
    <property type="match status" value="1"/>
</dbReference>
<dbReference type="Proteomes" id="UP000199592">
    <property type="component" value="Unassembled WGS sequence"/>
</dbReference>
<reference evidence="16" key="1">
    <citation type="submission" date="2016-10" db="EMBL/GenBank/DDBJ databases">
        <authorList>
            <person name="Varghese N."/>
            <person name="Submissions S."/>
        </authorList>
    </citation>
    <scope>NUCLEOTIDE SEQUENCE [LARGE SCALE GENOMIC DNA]</scope>
    <source>
        <strain evidence="16">DSM 25030</strain>
    </source>
</reference>
<proteinExistence type="inferred from homology"/>
<comment type="cofactor">
    <cofactor evidence="1">
        <name>Ca(2+)</name>
        <dbReference type="ChEBI" id="CHEBI:29108"/>
    </cofactor>
</comment>
<dbReference type="PROSITE" id="PS51257">
    <property type="entry name" value="PROKAR_LIPOPROTEIN"/>
    <property type="match status" value="1"/>
</dbReference>
<dbReference type="GO" id="GO:0006006">
    <property type="term" value="P:glucose metabolic process"/>
    <property type="evidence" value="ECO:0007669"/>
    <property type="project" value="TreeGrafter"/>
</dbReference>
<comment type="similarity">
    <text evidence="4 11">Belongs to the aldose epimerase family.</text>
</comment>
<evidence type="ECO:0000256" key="2">
    <source>
        <dbReference type="ARBA" id="ARBA00004496"/>
    </source>
</evidence>
<evidence type="ECO:0000256" key="1">
    <source>
        <dbReference type="ARBA" id="ARBA00001913"/>
    </source>
</evidence>
<comment type="pathway">
    <text evidence="3 11">Carbohydrate metabolism; hexose metabolism.</text>
</comment>
<keyword evidence="16" id="KW-1185">Reference proteome</keyword>
<evidence type="ECO:0000256" key="7">
    <source>
        <dbReference type="ARBA" id="ARBA00022553"/>
    </source>
</evidence>
<dbReference type="GO" id="GO:0004034">
    <property type="term" value="F:aldose 1-epimerase activity"/>
    <property type="evidence" value="ECO:0007669"/>
    <property type="project" value="UniProtKB-EC"/>
</dbReference>
<feature type="binding site" evidence="14">
    <location>
        <begin position="225"/>
        <end position="227"/>
    </location>
    <ligand>
        <name>beta-D-galactose</name>
        <dbReference type="ChEBI" id="CHEBI:27667"/>
    </ligand>
</feature>
<feature type="active site" description="Proton acceptor" evidence="12">
    <location>
        <position position="362"/>
    </location>
</feature>
<evidence type="ECO:0000256" key="5">
    <source>
        <dbReference type="ARBA" id="ARBA00011245"/>
    </source>
</evidence>
<dbReference type="GO" id="GO:0030246">
    <property type="term" value="F:carbohydrate binding"/>
    <property type="evidence" value="ECO:0007669"/>
    <property type="project" value="InterPro"/>
</dbReference>
<dbReference type="InterPro" id="IPR008183">
    <property type="entry name" value="Aldose_1/G6P_1-epimerase"/>
</dbReference>
<dbReference type="Pfam" id="PF01263">
    <property type="entry name" value="Aldose_epim"/>
    <property type="match status" value="1"/>
</dbReference>
<dbReference type="PANTHER" id="PTHR10091">
    <property type="entry name" value="ALDOSE-1-EPIMERASE"/>
    <property type="match status" value="1"/>
</dbReference>
<dbReference type="InterPro" id="IPR015443">
    <property type="entry name" value="Aldose_1-epimerase"/>
</dbReference>
<evidence type="ECO:0000256" key="8">
    <source>
        <dbReference type="ARBA" id="ARBA00022837"/>
    </source>
</evidence>
<evidence type="ECO:0000256" key="3">
    <source>
        <dbReference type="ARBA" id="ARBA00005028"/>
    </source>
</evidence>
<dbReference type="InterPro" id="IPR047215">
    <property type="entry name" value="Galactose_mutarotase-like"/>
</dbReference>
<comment type="subunit">
    <text evidence="5">Monomer.</text>
</comment>
<dbReference type="PIRSF" id="PIRSF005096">
    <property type="entry name" value="GALM"/>
    <property type="match status" value="1"/>
</dbReference>
<dbReference type="EC" id="5.1.3.3" evidence="11"/>
<evidence type="ECO:0000313" key="15">
    <source>
        <dbReference type="EMBL" id="SDW04652.1"/>
    </source>
</evidence>
<dbReference type="STRING" id="1073328.SAMN05216294_1511"/>
<keyword evidence="8" id="KW-0106">Calcium</keyword>
<evidence type="ECO:0000256" key="14">
    <source>
        <dbReference type="PIRSR" id="PIRSR005096-3"/>
    </source>
</evidence>
<dbReference type="AlphaFoldDB" id="A0A1H2QC01"/>
<evidence type="ECO:0000256" key="11">
    <source>
        <dbReference type="PIRNR" id="PIRNR005096"/>
    </source>
</evidence>
<comment type="catalytic activity">
    <reaction evidence="11">
        <text>alpha-D-glucose = beta-D-glucose</text>
        <dbReference type="Rhea" id="RHEA:10264"/>
        <dbReference type="ChEBI" id="CHEBI:15903"/>
        <dbReference type="ChEBI" id="CHEBI:17925"/>
        <dbReference type="EC" id="5.1.3.3"/>
    </reaction>
</comment>
<accession>A0A1H2QC01</accession>
<comment type="subcellular location">
    <subcellularLocation>
        <location evidence="2">Cytoplasm</location>
    </subcellularLocation>
</comment>
<evidence type="ECO:0000313" key="16">
    <source>
        <dbReference type="Proteomes" id="UP000199592"/>
    </source>
</evidence>
<dbReference type="OrthoDB" id="9779408at2"/>
<dbReference type="GO" id="GO:0005737">
    <property type="term" value="C:cytoplasm"/>
    <property type="evidence" value="ECO:0007669"/>
    <property type="project" value="UniProtKB-SubCell"/>
</dbReference>
<dbReference type="CDD" id="cd09019">
    <property type="entry name" value="galactose_mutarotase_like"/>
    <property type="match status" value="1"/>
</dbReference>
<evidence type="ECO:0000256" key="9">
    <source>
        <dbReference type="ARBA" id="ARBA00023235"/>
    </source>
</evidence>
<evidence type="ECO:0000256" key="12">
    <source>
        <dbReference type="PIRSR" id="PIRSR005096-1"/>
    </source>
</evidence>
<feature type="binding site" evidence="13">
    <location>
        <position position="297"/>
    </location>
    <ligand>
        <name>beta-D-galactose</name>
        <dbReference type="ChEBI" id="CHEBI:27667"/>
    </ligand>
</feature>
<keyword evidence="9 11" id="KW-0413">Isomerase</keyword>
<dbReference type="InterPro" id="IPR011013">
    <property type="entry name" value="Gal_mutarotase_sf_dom"/>
</dbReference>
<dbReference type="PANTHER" id="PTHR10091:SF0">
    <property type="entry name" value="GALACTOSE MUTAROTASE"/>
    <property type="match status" value="1"/>
</dbReference>
<dbReference type="RefSeq" id="WP_090297409.1">
    <property type="nucleotide sequence ID" value="NZ_FNKI01000002.1"/>
</dbReference>
<dbReference type="NCBIfam" id="NF008277">
    <property type="entry name" value="PRK11055.1"/>
    <property type="match status" value="1"/>
</dbReference>
<keyword evidence="10 11" id="KW-0119">Carbohydrate metabolism</keyword>
<dbReference type="Gene3D" id="2.70.98.10">
    <property type="match status" value="1"/>
</dbReference>
<evidence type="ECO:0000256" key="13">
    <source>
        <dbReference type="PIRSR" id="PIRSR005096-2"/>
    </source>
</evidence>
<feature type="active site" description="Proton donor" evidence="12">
    <location>
        <position position="225"/>
    </location>
</feature>
<evidence type="ECO:0000256" key="10">
    <source>
        <dbReference type="ARBA" id="ARBA00023277"/>
    </source>
</evidence>
<evidence type="ECO:0000256" key="4">
    <source>
        <dbReference type="ARBA" id="ARBA00006206"/>
    </source>
</evidence>
<feature type="binding site" evidence="14">
    <location>
        <begin position="125"/>
        <end position="126"/>
    </location>
    <ligand>
        <name>beta-D-galactose</name>
        <dbReference type="ChEBI" id="CHEBI:27667"/>
    </ligand>
</feature>
<protein>
    <recommendedName>
        <fullName evidence="11">Aldose 1-epimerase</fullName>
        <ecNumber evidence="11">5.1.3.3</ecNumber>
    </recommendedName>
</protein>
<dbReference type="UniPathway" id="UPA00242"/>
<evidence type="ECO:0000256" key="6">
    <source>
        <dbReference type="ARBA" id="ARBA00022490"/>
    </source>
</evidence>
<name>A0A1H2QC01_9FLAO</name>
<dbReference type="GO" id="GO:0033499">
    <property type="term" value="P:galactose catabolic process via UDP-galactose, Leloir pathway"/>
    <property type="evidence" value="ECO:0007669"/>
    <property type="project" value="TreeGrafter"/>
</dbReference>
<keyword evidence="6" id="KW-0963">Cytoplasm</keyword>
<dbReference type="FunFam" id="2.70.98.10:FF:000003">
    <property type="entry name" value="Aldose 1-epimerase"/>
    <property type="match status" value="1"/>
</dbReference>
<dbReference type="InterPro" id="IPR014718">
    <property type="entry name" value="GH-type_carb-bd"/>
</dbReference>
<keyword evidence="7" id="KW-0597">Phosphoprotein</keyword>
<gene>
    <name evidence="15" type="ORF">SAMN04487892_0162</name>
</gene>
<dbReference type="EMBL" id="FNMY01000001">
    <property type="protein sequence ID" value="SDW04652.1"/>
    <property type="molecule type" value="Genomic_DNA"/>
</dbReference>